<keyword evidence="2" id="KW-1015">Disulfide bond</keyword>
<dbReference type="Pfam" id="PF13927">
    <property type="entry name" value="Ig_3"/>
    <property type="match status" value="1"/>
</dbReference>
<dbReference type="GO" id="GO:0007156">
    <property type="term" value="P:homophilic cell adhesion via plasma membrane adhesion molecules"/>
    <property type="evidence" value="ECO:0007669"/>
    <property type="project" value="TreeGrafter"/>
</dbReference>
<dbReference type="Gene3D" id="2.60.40.10">
    <property type="entry name" value="Immunoglobulins"/>
    <property type="match status" value="2"/>
</dbReference>
<dbReference type="InterPro" id="IPR013783">
    <property type="entry name" value="Ig-like_fold"/>
</dbReference>
<evidence type="ECO:0000313" key="6">
    <source>
        <dbReference type="Proteomes" id="UP001159428"/>
    </source>
</evidence>
<dbReference type="PANTHER" id="PTHR45080:SF8">
    <property type="entry name" value="IG-LIKE DOMAIN-CONTAINING PROTEIN"/>
    <property type="match status" value="1"/>
</dbReference>
<dbReference type="EMBL" id="CALNXJ010000056">
    <property type="protein sequence ID" value="CAH3154679.1"/>
    <property type="molecule type" value="Genomic_DNA"/>
</dbReference>
<feature type="chain" id="PRO_5043751219" description="Ig-like domain-containing protein" evidence="3">
    <location>
        <begin position="34"/>
        <end position="355"/>
    </location>
</feature>
<feature type="domain" description="Ig-like" evidence="4">
    <location>
        <begin position="241"/>
        <end position="326"/>
    </location>
</feature>
<feature type="domain" description="Ig-like" evidence="4">
    <location>
        <begin position="129"/>
        <end position="231"/>
    </location>
</feature>
<evidence type="ECO:0000256" key="2">
    <source>
        <dbReference type="ARBA" id="ARBA00023157"/>
    </source>
</evidence>
<dbReference type="InterPro" id="IPR050958">
    <property type="entry name" value="Cell_Adh-Cytoskel_Orgn"/>
</dbReference>
<feature type="signal peptide" evidence="3">
    <location>
        <begin position="1"/>
        <end position="33"/>
    </location>
</feature>
<dbReference type="AlphaFoldDB" id="A0AAU9XRK2"/>
<evidence type="ECO:0000256" key="1">
    <source>
        <dbReference type="ARBA" id="ARBA00022729"/>
    </source>
</evidence>
<dbReference type="InterPro" id="IPR003599">
    <property type="entry name" value="Ig_sub"/>
</dbReference>
<proteinExistence type="predicted"/>
<evidence type="ECO:0000259" key="4">
    <source>
        <dbReference type="PROSITE" id="PS50835"/>
    </source>
</evidence>
<evidence type="ECO:0000313" key="5">
    <source>
        <dbReference type="EMBL" id="CAH3154679.1"/>
    </source>
</evidence>
<dbReference type="SUPFAM" id="SSF48726">
    <property type="entry name" value="Immunoglobulin"/>
    <property type="match status" value="2"/>
</dbReference>
<dbReference type="InterPro" id="IPR036179">
    <property type="entry name" value="Ig-like_dom_sf"/>
</dbReference>
<evidence type="ECO:0000256" key="3">
    <source>
        <dbReference type="SAM" id="SignalP"/>
    </source>
</evidence>
<dbReference type="Proteomes" id="UP001159428">
    <property type="component" value="Unassembled WGS sequence"/>
</dbReference>
<keyword evidence="1 3" id="KW-0732">Signal</keyword>
<comment type="caution">
    <text evidence="5">The sequence shown here is derived from an EMBL/GenBank/DDBJ whole genome shotgun (WGS) entry which is preliminary data.</text>
</comment>
<reference evidence="5 6" key="1">
    <citation type="submission" date="2022-05" db="EMBL/GenBank/DDBJ databases">
        <authorList>
            <consortium name="Genoscope - CEA"/>
            <person name="William W."/>
        </authorList>
    </citation>
    <scope>NUCLEOTIDE SEQUENCE [LARGE SCALE GENOMIC DNA]</scope>
</reference>
<dbReference type="SMART" id="SM00409">
    <property type="entry name" value="IG"/>
    <property type="match status" value="2"/>
</dbReference>
<accession>A0AAU9XRK2</accession>
<dbReference type="CDD" id="cd00096">
    <property type="entry name" value="Ig"/>
    <property type="match status" value="1"/>
</dbReference>
<dbReference type="GO" id="GO:0005886">
    <property type="term" value="C:plasma membrane"/>
    <property type="evidence" value="ECO:0007669"/>
    <property type="project" value="TreeGrafter"/>
</dbReference>
<dbReference type="PROSITE" id="PS50835">
    <property type="entry name" value="IG_LIKE"/>
    <property type="match status" value="2"/>
</dbReference>
<name>A0AAU9XRK2_9CNID</name>
<gene>
    <name evidence="5" type="ORF">PMEA_00027658</name>
</gene>
<protein>
    <recommendedName>
        <fullName evidence="4">Ig-like domain-containing protein</fullName>
    </recommendedName>
</protein>
<keyword evidence="6" id="KW-1185">Reference proteome</keyword>
<dbReference type="InterPro" id="IPR007110">
    <property type="entry name" value="Ig-like_dom"/>
</dbReference>
<dbReference type="PANTHER" id="PTHR45080">
    <property type="entry name" value="CONTACTIN 5"/>
    <property type="match status" value="1"/>
</dbReference>
<sequence length="355" mass="39865">MKNQYFEQDVRFMSRKVSLLLVLSFTLFQDVSSAPSSKCEVKASCSESASCQITKNITVNPGLKIPPNCAINVRRKGNIHTWQQAKQQIGESKGSLDLVLQEKGKSKNGKYICQCTAVHFTRAVNLLWGSSSPNIISKDEKNELECVFSAWPLPAVVNWYKDKLPNTNRVRLPLMNGTKGIYQSLEKIRVNEEEAIRSVLRFPSGSEEHEGFYTCSVVDSIQGWSSNKSYMVQLIFICPLPQPPTTSTSMVSANKFSNVSLTCLVDSDETGCPDELHWYKNNDHVPLASSKKYNIVVKHTHSKCKQEFILNIFNVTKVDEGNYSCQWKCEYEDTTKASIVLKVSTWSTTGDISSS</sequence>
<organism evidence="5 6">
    <name type="scientific">Pocillopora meandrina</name>
    <dbReference type="NCBI Taxonomy" id="46732"/>
    <lineage>
        <taxon>Eukaryota</taxon>
        <taxon>Metazoa</taxon>
        <taxon>Cnidaria</taxon>
        <taxon>Anthozoa</taxon>
        <taxon>Hexacorallia</taxon>
        <taxon>Scleractinia</taxon>
        <taxon>Astrocoeniina</taxon>
        <taxon>Pocilloporidae</taxon>
        <taxon>Pocillopora</taxon>
    </lineage>
</organism>